<comment type="caution">
    <text evidence="4">The sequence shown here is derived from an EMBL/GenBank/DDBJ whole genome shotgun (WGS) entry which is preliminary data.</text>
</comment>
<gene>
    <name evidence="4" type="ORF">FOE67_09400</name>
</gene>
<evidence type="ECO:0000313" key="4">
    <source>
        <dbReference type="EMBL" id="MBB0229726.1"/>
    </source>
</evidence>
<feature type="compositionally biased region" description="Pro residues" evidence="1">
    <location>
        <begin position="1"/>
        <end position="21"/>
    </location>
</feature>
<keyword evidence="2" id="KW-0472">Membrane</keyword>
<feature type="compositionally biased region" description="Low complexity" evidence="1">
    <location>
        <begin position="65"/>
        <end position="75"/>
    </location>
</feature>
<feature type="compositionally biased region" description="Basic and acidic residues" evidence="1">
    <location>
        <begin position="141"/>
        <end position="154"/>
    </location>
</feature>
<feature type="compositionally biased region" description="Acidic residues" evidence="1">
    <location>
        <begin position="126"/>
        <end position="135"/>
    </location>
</feature>
<dbReference type="InterPro" id="IPR058330">
    <property type="entry name" value="DUF8017"/>
</dbReference>
<name>A0A7W3T2M1_9ACTN</name>
<feature type="compositionally biased region" description="Low complexity" evidence="1">
    <location>
        <begin position="49"/>
        <end position="58"/>
    </location>
</feature>
<reference evidence="5" key="1">
    <citation type="submission" date="2019-10" db="EMBL/GenBank/DDBJ databases">
        <title>Streptomyces sp. nov., a novel actinobacterium isolated from alkaline environment.</title>
        <authorList>
            <person name="Golinska P."/>
        </authorList>
    </citation>
    <scope>NUCLEOTIDE SEQUENCE [LARGE SCALE GENOMIC DNA]</scope>
    <source>
        <strain evidence="5">DSM 42108</strain>
    </source>
</reference>
<feature type="region of interest" description="Disordered" evidence="1">
    <location>
        <begin position="195"/>
        <end position="221"/>
    </location>
</feature>
<keyword evidence="5" id="KW-1185">Reference proteome</keyword>
<protein>
    <recommendedName>
        <fullName evidence="3">DUF8017 domain-containing protein</fullName>
    </recommendedName>
</protein>
<feature type="domain" description="DUF8017" evidence="3">
    <location>
        <begin position="157"/>
        <end position="373"/>
    </location>
</feature>
<evidence type="ECO:0000313" key="5">
    <source>
        <dbReference type="Proteomes" id="UP000530234"/>
    </source>
</evidence>
<dbReference type="AlphaFoldDB" id="A0A7W3T2M1"/>
<feature type="region of interest" description="Disordered" evidence="1">
    <location>
        <begin position="1"/>
        <end position="84"/>
    </location>
</feature>
<evidence type="ECO:0000259" key="3">
    <source>
        <dbReference type="Pfam" id="PF26056"/>
    </source>
</evidence>
<dbReference type="Pfam" id="PF26056">
    <property type="entry name" value="DUF8017"/>
    <property type="match status" value="1"/>
</dbReference>
<evidence type="ECO:0000256" key="2">
    <source>
        <dbReference type="SAM" id="Phobius"/>
    </source>
</evidence>
<feature type="region of interest" description="Disordered" evidence="1">
    <location>
        <begin position="109"/>
        <end position="154"/>
    </location>
</feature>
<organism evidence="4 5">
    <name type="scientific">Streptomyces calidiresistens</name>
    <dbReference type="NCBI Taxonomy" id="1485586"/>
    <lineage>
        <taxon>Bacteria</taxon>
        <taxon>Bacillati</taxon>
        <taxon>Actinomycetota</taxon>
        <taxon>Actinomycetes</taxon>
        <taxon>Kitasatosporales</taxon>
        <taxon>Streptomycetaceae</taxon>
        <taxon>Streptomyces</taxon>
    </lineage>
</organism>
<proteinExistence type="predicted"/>
<dbReference type="Proteomes" id="UP000530234">
    <property type="component" value="Unassembled WGS sequence"/>
</dbReference>
<dbReference type="RefSeq" id="WP_182662504.1">
    <property type="nucleotide sequence ID" value="NZ_VKHS01000161.1"/>
</dbReference>
<keyword evidence="2" id="KW-1133">Transmembrane helix</keyword>
<accession>A0A7W3T2M1</accession>
<keyword evidence="2" id="KW-0812">Transmembrane</keyword>
<feature type="transmembrane region" description="Helical" evidence="2">
    <location>
        <begin position="86"/>
        <end position="108"/>
    </location>
</feature>
<evidence type="ECO:0000256" key="1">
    <source>
        <dbReference type="SAM" id="MobiDB-lite"/>
    </source>
</evidence>
<sequence>MSVPPPPPPPPGMPPGTPPPGDDGRPGATGPQQHPWLAGGQPTQPPQQPYGAPGQPNPYTQPTQGWTAPGAAPEGPGKPPSGRGKMIAAIAVSVALVAGVAVAGVLVVRGNDSEPTANASPTPSPDPEETEEPEPGPENTLRPDDPRAGTRGDVEPIVADDWLVQTNTKRSLAFDVPPDWSTNSEDMFVWIEDEREGVEDEEEPEPEETDGEEGDEGDDEFDFDFPEPNILVGMSATAVYGENWCPERWTSRVIAGSKGSLGATDTADAATLEARDWAYSAYDQYQEGTFEITEPEAFTTTEGLEGHTVTATISGGREDPEDACDWTEGKVVTFSYRDARADLATWILVTDTGHDEEIDDELIETIMGSLRRYDG</sequence>
<dbReference type="EMBL" id="VKHS01000161">
    <property type="protein sequence ID" value="MBB0229726.1"/>
    <property type="molecule type" value="Genomic_DNA"/>
</dbReference>